<keyword evidence="1" id="KW-0540">Nuclease</keyword>
<dbReference type="InterPro" id="IPR038969">
    <property type="entry name" value="FEN"/>
</dbReference>
<dbReference type="SMART" id="SM00475">
    <property type="entry name" value="53EXOc"/>
    <property type="match status" value="1"/>
</dbReference>
<dbReference type="PANTHER" id="PTHR42646:SF2">
    <property type="entry name" value="5'-3' EXONUCLEASE FAMILY PROTEIN"/>
    <property type="match status" value="1"/>
</dbReference>
<protein>
    <recommendedName>
        <fullName evidence="6">5'-3' exonuclease</fullName>
    </recommendedName>
</protein>
<dbReference type="GO" id="GO:0017108">
    <property type="term" value="F:5'-flap endonuclease activity"/>
    <property type="evidence" value="ECO:0007669"/>
    <property type="project" value="InterPro"/>
</dbReference>
<evidence type="ECO:0000256" key="6">
    <source>
        <dbReference type="ARBA" id="ARBA00050026"/>
    </source>
</evidence>
<dbReference type="InterPro" id="IPR008918">
    <property type="entry name" value="HhH2"/>
</dbReference>
<dbReference type="HOGENOM" id="CLU_004675_1_3_11"/>
<feature type="region of interest" description="Disordered" evidence="7">
    <location>
        <begin position="1"/>
        <end position="28"/>
    </location>
</feature>
<keyword evidence="4" id="KW-0238">DNA-binding</keyword>
<dbReference type="GO" id="GO:0008409">
    <property type="term" value="F:5'-3' exonuclease activity"/>
    <property type="evidence" value="ECO:0007669"/>
    <property type="project" value="InterPro"/>
</dbReference>
<evidence type="ECO:0000256" key="7">
    <source>
        <dbReference type="SAM" id="MobiDB-lite"/>
    </source>
</evidence>
<comment type="function">
    <text evidence="5">5'-3' exonuclease acting preferentially on double-stranded DNA.</text>
</comment>
<evidence type="ECO:0000256" key="2">
    <source>
        <dbReference type="ARBA" id="ARBA00022801"/>
    </source>
</evidence>
<reference evidence="9" key="1">
    <citation type="submission" date="2007-10" db="EMBL/GenBank/DDBJ databases">
        <title>Complete sequence of Salinispora arenicola CNS-205.</title>
        <authorList>
            <consortium name="US DOE Joint Genome Institute"/>
            <person name="Copeland A."/>
            <person name="Lucas S."/>
            <person name="Lapidus A."/>
            <person name="Barry K."/>
            <person name="Glavina del Rio T."/>
            <person name="Dalin E."/>
            <person name="Tice H."/>
            <person name="Pitluck S."/>
            <person name="Foster B."/>
            <person name="Schmutz J."/>
            <person name="Larimer F."/>
            <person name="Land M."/>
            <person name="Hauser L."/>
            <person name="Kyrpides N."/>
            <person name="Ivanova N."/>
            <person name="Jensen P.R."/>
            <person name="Moore B.S."/>
            <person name="Penn K."/>
            <person name="Jenkins C."/>
            <person name="Udwary D."/>
            <person name="Xiang L."/>
            <person name="Gontang E."/>
            <person name="Richardson P."/>
        </authorList>
    </citation>
    <scope>NUCLEOTIDE SEQUENCE [LARGE SCALE GENOMIC DNA]</scope>
    <source>
        <strain evidence="9">CNS-205</strain>
    </source>
</reference>
<evidence type="ECO:0000313" key="9">
    <source>
        <dbReference type="EMBL" id="ABV98233.1"/>
    </source>
</evidence>
<evidence type="ECO:0000256" key="3">
    <source>
        <dbReference type="ARBA" id="ARBA00022839"/>
    </source>
</evidence>
<dbReference type="InterPro" id="IPR020045">
    <property type="entry name" value="DNA_polI_H3TH"/>
</dbReference>
<proteinExistence type="predicted"/>
<dbReference type="Pfam" id="PF02739">
    <property type="entry name" value="5_3_exonuc_N"/>
    <property type="match status" value="1"/>
</dbReference>
<keyword evidence="2" id="KW-0378">Hydrolase</keyword>
<dbReference type="SUPFAM" id="SSF88723">
    <property type="entry name" value="PIN domain-like"/>
    <property type="match status" value="1"/>
</dbReference>
<dbReference type="CDD" id="cd09898">
    <property type="entry name" value="H3TH_53EXO"/>
    <property type="match status" value="1"/>
</dbReference>
<organism evidence="9">
    <name type="scientific">Salinispora arenicola (strain CNS-205)</name>
    <dbReference type="NCBI Taxonomy" id="391037"/>
    <lineage>
        <taxon>Bacteria</taxon>
        <taxon>Bacillati</taxon>
        <taxon>Actinomycetota</taxon>
        <taxon>Actinomycetes</taxon>
        <taxon>Micromonosporales</taxon>
        <taxon>Micromonosporaceae</taxon>
        <taxon>Salinispora</taxon>
    </lineage>
</organism>
<dbReference type="AlphaFoldDB" id="A8M2B7"/>
<dbReference type="Gene3D" id="1.10.150.20">
    <property type="entry name" value="5' to 3' exonuclease, C-terminal subdomain"/>
    <property type="match status" value="1"/>
</dbReference>
<evidence type="ECO:0000256" key="5">
    <source>
        <dbReference type="ARBA" id="ARBA00049957"/>
    </source>
</evidence>
<dbReference type="Pfam" id="PF01367">
    <property type="entry name" value="5_3_exonuc"/>
    <property type="match status" value="1"/>
</dbReference>
<name>A8M2B7_SALAI</name>
<dbReference type="EMBL" id="CP000850">
    <property type="protein sequence ID" value="ABV98233.1"/>
    <property type="molecule type" value="Genomic_DNA"/>
</dbReference>
<dbReference type="InterPro" id="IPR029060">
    <property type="entry name" value="PIN-like_dom_sf"/>
</dbReference>
<dbReference type="InterPro" id="IPR002421">
    <property type="entry name" value="5-3_exonuclease"/>
</dbReference>
<dbReference type="PANTHER" id="PTHR42646">
    <property type="entry name" value="FLAP ENDONUCLEASE XNI"/>
    <property type="match status" value="1"/>
</dbReference>
<keyword evidence="3 9" id="KW-0269">Exonuclease</keyword>
<sequence>MVSTPTTDEDPAREAPWQTTPDPEPGPPACHTMLASTRTSVRCARLSGVTAPIMLVDAPSLYFRAYFGIPESAATAPGGQPVNAVRGFLDMLASLIRTRGPGRMVCAMDHDWRPDWRVALLPSYKAHRVAPEGGEVVPDTLSPQVPVILDVLDALGIATVGASGYEADDVLGTLSVTQPGPVEVVSGDRDLFQLVDDARGVRLLYIGRGVAKLADCDDTAVRARYGVPAARYADFAALRGDPSDGLPGVPGVGEKTAARLVDRHGDISGVLAALDDPGAGFAPGLRAKLAAARDYLAVAPTVVRVALDVPLPALSTDLPTVPADPDRLLDLAERWNVAGAVRRLVDALAARTD</sequence>
<dbReference type="eggNOG" id="COG0258">
    <property type="taxonomic scope" value="Bacteria"/>
</dbReference>
<dbReference type="GO" id="GO:0003677">
    <property type="term" value="F:DNA binding"/>
    <property type="evidence" value="ECO:0007669"/>
    <property type="project" value="UniProtKB-KW"/>
</dbReference>
<dbReference type="GO" id="GO:0033567">
    <property type="term" value="P:DNA replication, Okazaki fragment processing"/>
    <property type="evidence" value="ECO:0007669"/>
    <property type="project" value="InterPro"/>
</dbReference>
<accession>A8M2B7</accession>
<dbReference type="InterPro" id="IPR020046">
    <property type="entry name" value="5-3_exonucl_a-hlix_arch_N"/>
</dbReference>
<evidence type="ECO:0000256" key="1">
    <source>
        <dbReference type="ARBA" id="ARBA00022722"/>
    </source>
</evidence>
<feature type="domain" description="5'-3' exonuclease" evidence="8">
    <location>
        <begin position="51"/>
        <end position="321"/>
    </location>
</feature>
<dbReference type="SUPFAM" id="SSF47807">
    <property type="entry name" value="5' to 3' exonuclease, C-terminal subdomain"/>
    <property type="match status" value="1"/>
</dbReference>
<dbReference type="InterPro" id="IPR036279">
    <property type="entry name" value="5-3_exonuclease_C_sf"/>
</dbReference>
<dbReference type="STRING" id="391037.Sare_2375"/>
<dbReference type="SMART" id="SM00279">
    <property type="entry name" value="HhH2"/>
    <property type="match status" value="1"/>
</dbReference>
<evidence type="ECO:0000259" key="8">
    <source>
        <dbReference type="SMART" id="SM00475"/>
    </source>
</evidence>
<dbReference type="KEGG" id="saq:Sare_2375"/>
<evidence type="ECO:0000256" key="4">
    <source>
        <dbReference type="ARBA" id="ARBA00023125"/>
    </source>
</evidence>
<dbReference type="CDD" id="cd09859">
    <property type="entry name" value="PIN_53EXO"/>
    <property type="match status" value="1"/>
</dbReference>
<dbReference type="Gene3D" id="3.40.50.1010">
    <property type="entry name" value="5'-nuclease"/>
    <property type="match status" value="1"/>
</dbReference>
<gene>
    <name evidence="9" type="ordered locus">Sare_2375</name>
</gene>